<reference evidence="4 5" key="1">
    <citation type="submission" date="2015-04" db="EMBL/GenBank/DDBJ databases">
        <title>The draft genome sequence of Erythrobacr gangjinensis K7-2.</title>
        <authorList>
            <person name="Zhuang L."/>
            <person name="Liu Y."/>
            <person name="Shao Z."/>
        </authorList>
    </citation>
    <scope>NUCLEOTIDE SEQUENCE [LARGE SCALE GENOMIC DNA]</scope>
    <source>
        <strain evidence="4 5">K7-2</strain>
    </source>
</reference>
<dbReference type="Pfam" id="PF07715">
    <property type="entry name" value="Plug"/>
    <property type="match status" value="1"/>
</dbReference>
<accession>A0A0G9MSR1</accession>
<feature type="domain" description="TonB-dependent receptor plug" evidence="3">
    <location>
        <begin position="36"/>
        <end position="121"/>
    </location>
</feature>
<dbReference type="SUPFAM" id="SSF56935">
    <property type="entry name" value="Porins"/>
    <property type="match status" value="1"/>
</dbReference>
<protein>
    <recommendedName>
        <fullName evidence="3">TonB-dependent receptor plug domain-containing protein</fullName>
    </recommendedName>
</protein>
<feature type="compositionally biased region" description="Low complexity" evidence="2">
    <location>
        <begin position="19"/>
        <end position="34"/>
    </location>
</feature>
<evidence type="ECO:0000256" key="1">
    <source>
        <dbReference type="ARBA" id="ARBA00022729"/>
    </source>
</evidence>
<dbReference type="RefSeq" id="WP_047006379.1">
    <property type="nucleotide sequence ID" value="NZ_CP018097.1"/>
</dbReference>
<gene>
    <name evidence="4" type="ORF">AAW01_06435</name>
</gene>
<dbReference type="Gene3D" id="2.170.130.10">
    <property type="entry name" value="TonB-dependent receptor, plug domain"/>
    <property type="match status" value="1"/>
</dbReference>
<keyword evidence="1" id="KW-0732">Signal</keyword>
<evidence type="ECO:0000313" key="5">
    <source>
        <dbReference type="Proteomes" id="UP000053070"/>
    </source>
</evidence>
<proteinExistence type="predicted"/>
<name>A0A0G9MSR1_9SPHN</name>
<dbReference type="OrthoDB" id="7622322at2"/>
<evidence type="ECO:0000313" key="4">
    <source>
        <dbReference type="EMBL" id="KLE33740.1"/>
    </source>
</evidence>
<feature type="region of interest" description="Disordered" evidence="2">
    <location>
        <begin position="1"/>
        <end position="43"/>
    </location>
</feature>
<dbReference type="Proteomes" id="UP000053070">
    <property type="component" value="Unassembled WGS sequence"/>
</dbReference>
<dbReference type="InterPro" id="IPR039426">
    <property type="entry name" value="TonB-dep_rcpt-like"/>
</dbReference>
<dbReference type="InterPro" id="IPR037066">
    <property type="entry name" value="Plug_dom_sf"/>
</dbReference>
<comment type="caution">
    <text evidence="4">The sequence shown here is derived from an EMBL/GenBank/DDBJ whole genome shotgun (WGS) entry which is preliminary data.</text>
</comment>
<dbReference type="InterPro" id="IPR012910">
    <property type="entry name" value="Plug_dom"/>
</dbReference>
<dbReference type="PATRIC" id="fig|502682.8.peg.1313"/>
<dbReference type="STRING" id="502682.BMF35_a0289"/>
<dbReference type="GO" id="GO:0015344">
    <property type="term" value="F:siderophore uptake transmembrane transporter activity"/>
    <property type="evidence" value="ECO:0007669"/>
    <property type="project" value="TreeGrafter"/>
</dbReference>
<dbReference type="AlphaFoldDB" id="A0A0G9MSR1"/>
<evidence type="ECO:0000256" key="2">
    <source>
        <dbReference type="SAM" id="MobiDB-lite"/>
    </source>
</evidence>
<sequence>MASPAAAQEAEDLPVAAEPADPQDADGLAPAPDAAETRSGTRIFTPADFERFAPRNALDMLEEVPGFTLRGEDGERGLGQASANVVIDGRRIASKSDGVFTQLQRISTDRVERIEIVEGATLGIPGLSGQVANVITRPSAISGRFTYRASFRPRYAEPSFIGGEASISGADDNLEWTLALANGVGRGAAGGGESFIFDPDGNIVETRDIRMQFVGDFPRISGNVQYTTDGGAVMNARASYNRVYQNNRDDQQRVLTDGVDRFRMFESRRRGYGYELGGDVEFDLAGGRLKLIGLERFNRNTGPSDSILSYADGRPDTGSRFDSQTESGERIGRGEYNWAMLGGDWQLAGEAAFNRLNREAQLFDLDSSGEFVQIPFPGGSGGVTEDRYETVLTHSRRLSDNLTMQVGAGGEYSTLSQTGPDGLTRSFWRPKGSVNVAWQVEQGLDVSLEVARRVGQLSFGDFLANVSLNQDQSSAGNNELVPPQSWEAEIEATKSLGDWGSTELQVYARLIEDFIEFIPVEGGLETRGNIDNASVWGVRSNSTFQLAPIGFTGAQLDLTLDVDFTDLTDPLTGESRKWSGNQDIEIDASLRHDIPGSDWAWGAGFEYNRTQPYYRLGEFGFNYEGPTYTFAFIEHKDVFGMTANLTVFNLTDGRAVQDRFVYEGYRDRTPLAFRETQDLSVQPIFNFRLSGDF</sequence>
<organism evidence="4 5">
    <name type="scientific">Aurantiacibacter gangjinensis</name>
    <dbReference type="NCBI Taxonomy" id="502682"/>
    <lineage>
        <taxon>Bacteria</taxon>
        <taxon>Pseudomonadati</taxon>
        <taxon>Pseudomonadota</taxon>
        <taxon>Alphaproteobacteria</taxon>
        <taxon>Sphingomonadales</taxon>
        <taxon>Erythrobacteraceae</taxon>
        <taxon>Aurantiacibacter</taxon>
    </lineage>
</organism>
<dbReference type="GO" id="GO:0044718">
    <property type="term" value="P:siderophore transmembrane transport"/>
    <property type="evidence" value="ECO:0007669"/>
    <property type="project" value="TreeGrafter"/>
</dbReference>
<keyword evidence="5" id="KW-1185">Reference proteome</keyword>
<dbReference type="EMBL" id="LBHC01000001">
    <property type="protein sequence ID" value="KLE33740.1"/>
    <property type="molecule type" value="Genomic_DNA"/>
</dbReference>
<dbReference type="PANTHER" id="PTHR30069">
    <property type="entry name" value="TONB-DEPENDENT OUTER MEMBRANE RECEPTOR"/>
    <property type="match status" value="1"/>
</dbReference>
<dbReference type="PANTHER" id="PTHR30069:SF29">
    <property type="entry name" value="HEMOGLOBIN AND HEMOGLOBIN-HAPTOGLOBIN-BINDING PROTEIN 1-RELATED"/>
    <property type="match status" value="1"/>
</dbReference>
<evidence type="ECO:0000259" key="3">
    <source>
        <dbReference type="Pfam" id="PF07715"/>
    </source>
</evidence>